<dbReference type="GO" id="GO:0031167">
    <property type="term" value="P:rRNA methylation"/>
    <property type="evidence" value="ECO:0007669"/>
    <property type="project" value="InterPro"/>
</dbReference>
<dbReference type="Gene3D" id="3.40.50.150">
    <property type="entry name" value="Vaccinia Virus protein VP39"/>
    <property type="match status" value="1"/>
</dbReference>
<dbReference type="PANTHER" id="PTHR43542:SF1">
    <property type="entry name" value="METHYLTRANSFERASE"/>
    <property type="match status" value="1"/>
</dbReference>
<keyword evidence="2 4" id="KW-0808">Transferase</keyword>
<dbReference type="PROSITE" id="PS00092">
    <property type="entry name" value="N6_MTASE"/>
    <property type="match status" value="1"/>
</dbReference>
<dbReference type="PIRSF" id="PIRSF004553">
    <property type="entry name" value="CHP00095"/>
    <property type="match status" value="1"/>
</dbReference>
<keyword evidence="1 4" id="KW-0489">Methyltransferase</keyword>
<dbReference type="RefSeq" id="WP_095134234.1">
    <property type="nucleotide sequence ID" value="NZ_NIBG01000011.1"/>
</dbReference>
<evidence type="ECO:0000313" key="5">
    <source>
        <dbReference type="Proteomes" id="UP000216024"/>
    </source>
</evidence>
<sequence length="184" mass="20874">MRVISGRARGRRLNSPKGTNTRPTTDRVKESIFSIINFYIQDSKILDLFAGTGALGIEAISRGAEYGVFVDNDKNSIKTIKENLENMGFEKESTVLYCDVDAAISKLSTKGEKFHIIFMDPPYLKGFIEPSLEKIYNSEILTEDGIILIEHDVKDILIENIAGFYKYKEKKYGNTLISIYKKEE</sequence>
<gene>
    <name evidence="4" type="primary">rsmD</name>
    <name evidence="4" type="ORF">CCE28_13390</name>
</gene>
<evidence type="ECO:0000256" key="1">
    <source>
        <dbReference type="ARBA" id="ARBA00022603"/>
    </source>
</evidence>
<protein>
    <submittedName>
        <fullName evidence="4">16S rRNA (Guanine(966)-N(2))-methyltransferase RsmD</fullName>
    </submittedName>
</protein>
<organism evidence="4 5">
    <name type="scientific">Anaeromicrobium sediminis</name>
    <dbReference type="NCBI Taxonomy" id="1478221"/>
    <lineage>
        <taxon>Bacteria</taxon>
        <taxon>Bacillati</taxon>
        <taxon>Bacillota</taxon>
        <taxon>Clostridia</taxon>
        <taxon>Peptostreptococcales</taxon>
        <taxon>Thermotaleaceae</taxon>
        <taxon>Anaeromicrobium</taxon>
    </lineage>
</organism>
<keyword evidence="5" id="KW-1185">Reference proteome</keyword>
<accession>A0A267MJA9</accession>
<dbReference type="Proteomes" id="UP000216024">
    <property type="component" value="Unassembled WGS sequence"/>
</dbReference>
<dbReference type="GO" id="GO:0003676">
    <property type="term" value="F:nucleic acid binding"/>
    <property type="evidence" value="ECO:0007669"/>
    <property type="project" value="InterPro"/>
</dbReference>
<dbReference type="EMBL" id="NIBG01000011">
    <property type="protein sequence ID" value="PAB58880.1"/>
    <property type="molecule type" value="Genomic_DNA"/>
</dbReference>
<dbReference type="PANTHER" id="PTHR43542">
    <property type="entry name" value="METHYLTRANSFERASE"/>
    <property type="match status" value="1"/>
</dbReference>
<dbReference type="InterPro" id="IPR004398">
    <property type="entry name" value="RNA_MeTrfase_RsmD"/>
</dbReference>
<dbReference type="InterPro" id="IPR029063">
    <property type="entry name" value="SAM-dependent_MTases_sf"/>
</dbReference>
<dbReference type="OrthoDB" id="9803017at2"/>
<evidence type="ECO:0000256" key="2">
    <source>
        <dbReference type="ARBA" id="ARBA00022679"/>
    </source>
</evidence>
<dbReference type="GO" id="GO:0008168">
    <property type="term" value="F:methyltransferase activity"/>
    <property type="evidence" value="ECO:0007669"/>
    <property type="project" value="UniProtKB-KW"/>
</dbReference>
<comment type="caution">
    <text evidence="4">The sequence shown here is derived from an EMBL/GenBank/DDBJ whole genome shotgun (WGS) entry which is preliminary data.</text>
</comment>
<dbReference type="NCBIfam" id="TIGR00095">
    <property type="entry name" value="16S rRNA (guanine(966)-N(2))-methyltransferase RsmD"/>
    <property type="match status" value="1"/>
</dbReference>
<proteinExistence type="predicted"/>
<dbReference type="Pfam" id="PF03602">
    <property type="entry name" value="Cons_hypoth95"/>
    <property type="match status" value="1"/>
</dbReference>
<reference evidence="4 5" key="1">
    <citation type="submission" date="2017-06" db="EMBL/GenBank/DDBJ databases">
        <title>Draft genome sequence of anaerobic fermentative bacterium Anaeromicrobium sediminis DY2726D isolated from West Pacific Ocean sediments.</title>
        <authorList>
            <person name="Zeng X."/>
        </authorList>
    </citation>
    <scope>NUCLEOTIDE SEQUENCE [LARGE SCALE GENOMIC DNA]</scope>
    <source>
        <strain evidence="4 5">DY2726D</strain>
    </source>
</reference>
<dbReference type="CDD" id="cd02440">
    <property type="entry name" value="AdoMet_MTases"/>
    <property type="match status" value="1"/>
</dbReference>
<dbReference type="AlphaFoldDB" id="A0A267MJA9"/>
<feature type="region of interest" description="Disordered" evidence="3">
    <location>
        <begin position="1"/>
        <end position="24"/>
    </location>
</feature>
<evidence type="ECO:0000256" key="3">
    <source>
        <dbReference type="SAM" id="MobiDB-lite"/>
    </source>
</evidence>
<dbReference type="InterPro" id="IPR002052">
    <property type="entry name" value="DNA_methylase_N6_adenine_CS"/>
</dbReference>
<evidence type="ECO:0000313" key="4">
    <source>
        <dbReference type="EMBL" id="PAB58880.1"/>
    </source>
</evidence>
<dbReference type="SUPFAM" id="SSF53335">
    <property type="entry name" value="S-adenosyl-L-methionine-dependent methyltransferases"/>
    <property type="match status" value="1"/>
</dbReference>
<name>A0A267MJA9_9FIRM</name>